<proteinExistence type="predicted"/>
<reference evidence="1" key="2">
    <citation type="journal article" date="2015" name="Fish Shellfish Immunol.">
        <title>Early steps in the European eel (Anguilla anguilla)-Vibrio vulnificus interaction in the gills: Role of the RtxA13 toxin.</title>
        <authorList>
            <person name="Callol A."/>
            <person name="Pajuelo D."/>
            <person name="Ebbesson L."/>
            <person name="Teles M."/>
            <person name="MacKenzie S."/>
            <person name="Amaro C."/>
        </authorList>
    </citation>
    <scope>NUCLEOTIDE SEQUENCE</scope>
</reference>
<name>A0A0E9RAY7_ANGAN</name>
<organism evidence="1">
    <name type="scientific">Anguilla anguilla</name>
    <name type="common">European freshwater eel</name>
    <name type="synonym">Muraena anguilla</name>
    <dbReference type="NCBI Taxonomy" id="7936"/>
    <lineage>
        <taxon>Eukaryota</taxon>
        <taxon>Metazoa</taxon>
        <taxon>Chordata</taxon>
        <taxon>Craniata</taxon>
        <taxon>Vertebrata</taxon>
        <taxon>Euteleostomi</taxon>
        <taxon>Actinopterygii</taxon>
        <taxon>Neopterygii</taxon>
        <taxon>Teleostei</taxon>
        <taxon>Anguilliformes</taxon>
        <taxon>Anguillidae</taxon>
        <taxon>Anguilla</taxon>
    </lineage>
</organism>
<evidence type="ECO:0000313" key="1">
    <source>
        <dbReference type="EMBL" id="JAH25952.1"/>
    </source>
</evidence>
<dbReference type="AlphaFoldDB" id="A0A0E9RAY7"/>
<accession>A0A0E9RAY7</accession>
<sequence length="28" mass="3273">MELNYKPVLSLKCPQNIEGIYFSVKLMN</sequence>
<reference evidence="1" key="1">
    <citation type="submission" date="2014-11" db="EMBL/GenBank/DDBJ databases">
        <authorList>
            <person name="Amaro Gonzalez C."/>
        </authorList>
    </citation>
    <scope>NUCLEOTIDE SEQUENCE</scope>
</reference>
<dbReference type="EMBL" id="GBXM01082625">
    <property type="protein sequence ID" value="JAH25952.1"/>
    <property type="molecule type" value="Transcribed_RNA"/>
</dbReference>
<protein>
    <submittedName>
        <fullName evidence="1">Uncharacterized protein</fullName>
    </submittedName>
</protein>